<keyword evidence="3" id="KW-1185">Reference proteome</keyword>
<dbReference type="EMBL" id="JANCYU010000063">
    <property type="protein sequence ID" value="KAK4528357.1"/>
    <property type="molecule type" value="Genomic_DNA"/>
</dbReference>
<sequence>MGKAKKQKEKKVVSLAEFNASLGLDPMKPLELQSLPTAPRGESGEQRDFSKVRRDGGHGGFFGKREDESGDGRRRAPKEKGETDAGWRDLDWTQARQGKPVEKDDDSLRKGPSREVDFSAARQGAQVIGEDAVETSLKNKRNNTQGDRDFSLLRKKETNGDELQQQERHERDFSNVRKGETISNANVNNNAREVDFSCVRRGAHVIEAPDPVPPKKTGDVDFGNVRKNAQPITQAVRSNNSNNHNIDKPNNIDFTNARSGSRVISSVEATSRKAEESGKNESQQMKDYKKSMKSRPPSASRDLDFSKLRVRE</sequence>
<feature type="compositionally biased region" description="Basic and acidic residues" evidence="1">
    <location>
        <begin position="146"/>
        <end position="179"/>
    </location>
</feature>
<protein>
    <submittedName>
        <fullName evidence="2">Uncharacterized protein</fullName>
    </submittedName>
</protein>
<feature type="compositionally biased region" description="Basic and acidic residues" evidence="1">
    <location>
        <begin position="42"/>
        <end position="91"/>
    </location>
</feature>
<evidence type="ECO:0000313" key="2">
    <source>
        <dbReference type="EMBL" id="KAK4528357.1"/>
    </source>
</evidence>
<feature type="compositionally biased region" description="Basic and acidic residues" evidence="1">
    <location>
        <begin position="99"/>
        <end position="117"/>
    </location>
</feature>
<name>A0AAV9ILJ8_9RHOD</name>
<organism evidence="2 3">
    <name type="scientific">Galdieria yellowstonensis</name>
    <dbReference type="NCBI Taxonomy" id="3028027"/>
    <lineage>
        <taxon>Eukaryota</taxon>
        <taxon>Rhodophyta</taxon>
        <taxon>Bangiophyceae</taxon>
        <taxon>Galdieriales</taxon>
        <taxon>Galdieriaceae</taxon>
        <taxon>Galdieria</taxon>
    </lineage>
</organism>
<dbReference type="AlphaFoldDB" id="A0AAV9ILJ8"/>
<dbReference type="Proteomes" id="UP001300502">
    <property type="component" value="Unassembled WGS sequence"/>
</dbReference>
<feature type="compositionally biased region" description="Polar residues" evidence="1">
    <location>
        <begin position="252"/>
        <end position="269"/>
    </location>
</feature>
<proteinExistence type="predicted"/>
<comment type="caution">
    <text evidence="2">The sequence shown here is derived from an EMBL/GenBank/DDBJ whole genome shotgun (WGS) entry which is preliminary data.</text>
</comment>
<feature type="compositionally biased region" description="Basic and acidic residues" evidence="1">
    <location>
        <begin position="301"/>
        <end position="312"/>
    </location>
</feature>
<accession>A0AAV9ILJ8</accession>
<evidence type="ECO:0000256" key="1">
    <source>
        <dbReference type="SAM" id="MobiDB-lite"/>
    </source>
</evidence>
<feature type="compositionally biased region" description="Basic and acidic residues" evidence="1">
    <location>
        <begin position="270"/>
        <end position="290"/>
    </location>
</feature>
<feature type="region of interest" description="Disordered" evidence="1">
    <location>
        <begin position="237"/>
        <end position="312"/>
    </location>
</feature>
<evidence type="ECO:0000313" key="3">
    <source>
        <dbReference type="Proteomes" id="UP001300502"/>
    </source>
</evidence>
<reference evidence="2 3" key="1">
    <citation type="submission" date="2022-07" db="EMBL/GenBank/DDBJ databases">
        <title>Genome-wide signatures of adaptation to extreme environments.</title>
        <authorList>
            <person name="Cho C.H."/>
            <person name="Yoon H.S."/>
        </authorList>
    </citation>
    <scope>NUCLEOTIDE SEQUENCE [LARGE SCALE GENOMIC DNA]</scope>
    <source>
        <strain evidence="2 3">108.79 E11</strain>
    </source>
</reference>
<gene>
    <name evidence="2" type="ORF">GAYE_SCF55G6298</name>
</gene>
<feature type="region of interest" description="Disordered" evidence="1">
    <location>
        <begin position="18"/>
        <end position="179"/>
    </location>
</feature>